<evidence type="ECO:0000313" key="12">
    <source>
        <dbReference type="Proteomes" id="UP000441609"/>
    </source>
</evidence>
<dbReference type="GO" id="GO:0016020">
    <property type="term" value="C:membrane"/>
    <property type="evidence" value="ECO:0007669"/>
    <property type="project" value="TreeGrafter"/>
</dbReference>
<dbReference type="Gene3D" id="3.40.50.200">
    <property type="entry name" value="Peptidase S8/S53 domain"/>
    <property type="match status" value="1"/>
</dbReference>
<feature type="active site" description="Charge relay system" evidence="4 5">
    <location>
        <position position="434"/>
    </location>
</feature>
<evidence type="ECO:0000313" key="10">
    <source>
        <dbReference type="Proteomes" id="UP000095455"/>
    </source>
</evidence>
<dbReference type="SUPFAM" id="SSF52743">
    <property type="entry name" value="Subtilisin-like"/>
    <property type="match status" value="1"/>
</dbReference>
<feature type="domain" description="Peptidase S8/S53" evidence="6">
    <location>
        <begin position="224"/>
        <end position="476"/>
    </location>
</feature>
<comment type="caution">
    <text evidence="7">The sequence shown here is derived from an EMBL/GenBank/DDBJ whole genome shotgun (WGS) entry which is preliminary data.</text>
</comment>
<comment type="similarity">
    <text evidence="5">Belongs to the peptidase S8 family.</text>
</comment>
<evidence type="ECO:0000313" key="8">
    <source>
        <dbReference type="EMBL" id="MSB75238.1"/>
    </source>
</evidence>
<dbReference type="Proteomes" id="UP000284660">
    <property type="component" value="Unassembled WGS sequence"/>
</dbReference>
<reference evidence="9 11" key="2">
    <citation type="submission" date="2018-08" db="EMBL/GenBank/DDBJ databases">
        <title>A genome reference for cultivated species of the human gut microbiota.</title>
        <authorList>
            <person name="Zou Y."/>
            <person name="Xue W."/>
            <person name="Luo G."/>
        </authorList>
    </citation>
    <scope>NUCLEOTIDE SEQUENCE [LARGE SCALE GENOMIC DNA]</scope>
    <source>
        <strain evidence="9 11">AM30-4</strain>
    </source>
</reference>
<dbReference type="EMBL" id="CYYK01000001">
    <property type="protein sequence ID" value="CUN38755.1"/>
    <property type="molecule type" value="Genomic_DNA"/>
</dbReference>
<dbReference type="InterPro" id="IPR023828">
    <property type="entry name" value="Peptidase_S8_Ser-AS"/>
</dbReference>
<protein>
    <submittedName>
        <fullName evidence="7">Calcium-dependent protease</fullName>
        <ecNumber evidence="7">3.4.21.-</ecNumber>
    </submittedName>
    <submittedName>
        <fullName evidence="9">Peptidase S8</fullName>
    </submittedName>
    <submittedName>
        <fullName evidence="8">S8 family serine peptidase</fullName>
    </submittedName>
</protein>
<evidence type="ECO:0000313" key="7">
    <source>
        <dbReference type="EMBL" id="CUN38755.1"/>
    </source>
</evidence>
<evidence type="ECO:0000313" key="11">
    <source>
        <dbReference type="Proteomes" id="UP000284660"/>
    </source>
</evidence>
<evidence type="ECO:0000256" key="5">
    <source>
        <dbReference type="PROSITE-ProRule" id="PRU01240"/>
    </source>
</evidence>
<dbReference type="PROSITE" id="PS00138">
    <property type="entry name" value="SUBTILASE_SER"/>
    <property type="match status" value="1"/>
</dbReference>
<organism evidence="7 10">
    <name type="scientific">Parabacteroides distasonis</name>
    <dbReference type="NCBI Taxonomy" id="823"/>
    <lineage>
        <taxon>Bacteria</taxon>
        <taxon>Pseudomonadati</taxon>
        <taxon>Bacteroidota</taxon>
        <taxon>Bacteroidia</taxon>
        <taxon>Bacteroidales</taxon>
        <taxon>Tannerellaceae</taxon>
        <taxon>Parabacteroides</taxon>
    </lineage>
</organism>
<reference evidence="8 12" key="3">
    <citation type="journal article" date="2019" name="Nat. Med.">
        <title>A library of human gut bacterial isolates paired with longitudinal multiomics data enables mechanistic microbiome research.</title>
        <authorList>
            <person name="Poyet M."/>
            <person name="Groussin M."/>
            <person name="Gibbons S.M."/>
            <person name="Avila-Pacheco J."/>
            <person name="Jiang X."/>
            <person name="Kearney S.M."/>
            <person name="Perrotta A.R."/>
            <person name="Berdy B."/>
            <person name="Zhao S."/>
            <person name="Lieberman T.D."/>
            <person name="Swanson P.K."/>
            <person name="Smith M."/>
            <person name="Roesemann S."/>
            <person name="Alexander J.E."/>
            <person name="Rich S.A."/>
            <person name="Livny J."/>
            <person name="Vlamakis H."/>
            <person name="Clish C."/>
            <person name="Bullock K."/>
            <person name="Deik A."/>
            <person name="Scott J."/>
            <person name="Pierce K.A."/>
            <person name="Xavier R.J."/>
            <person name="Alm E.J."/>
        </authorList>
    </citation>
    <scope>NUCLEOTIDE SEQUENCE [LARGE SCALE GENOMIC DNA]</scope>
    <source>
        <strain evidence="8 12">BIOML-A20</strain>
    </source>
</reference>
<feature type="active site" description="Charge relay system" evidence="4 5">
    <location>
        <position position="266"/>
    </location>
</feature>
<evidence type="ECO:0000256" key="4">
    <source>
        <dbReference type="PIRSR" id="PIRSR615500-1"/>
    </source>
</evidence>
<evidence type="ECO:0000313" key="9">
    <source>
        <dbReference type="EMBL" id="RHD77330.1"/>
    </source>
</evidence>
<evidence type="ECO:0000256" key="2">
    <source>
        <dbReference type="ARBA" id="ARBA00022801"/>
    </source>
</evidence>
<dbReference type="InterPro" id="IPR015500">
    <property type="entry name" value="Peptidase_S8_subtilisin-rel"/>
</dbReference>
<name>A0A173WK49_PARDI</name>
<dbReference type="PROSITE" id="PS51892">
    <property type="entry name" value="SUBTILASE"/>
    <property type="match status" value="1"/>
</dbReference>
<evidence type="ECO:0000256" key="1">
    <source>
        <dbReference type="ARBA" id="ARBA00022670"/>
    </source>
</evidence>
<dbReference type="PANTHER" id="PTHR42884:SF14">
    <property type="entry name" value="NEUROENDOCRINE CONVERTASE 1"/>
    <property type="match status" value="1"/>
</dbReference>
<dbReference type="OMA" id="GECCAGI"/>
<dbReference type="InterPro" id="IPR000209">
    <property type="entry name" value="Peptidase_S8/S53_dom"/>
</dbReference>
<feature type="active site" description="Charge relay system" evidence="4 5">
    <location>
        <position position="232"/>
    </location>
</feature>
<dbReference type="InterPro" id="IPR034054">
    <property type="entry name" value="Pep_S8_PrcA"/>
</dbReference>
<dbReference type="AlphaFoldDB" id="A0A173WK49"/>
<dbReference type="Proteomes" id="UP000095455">
    <property type="component" value="Unassembled WGS sequence"/>
</dbReference>
<dbReference type="RefSeq" id="WP_005859593.1">
    <property type="nucleotide sequence ID" value="NZ_BQOC01000003.1"/>
</dbReference>
<dbReference type="Proteomes" id="UP000441609">
    <property type="component" value="Unassembled WGS sequence"/>
</dbReference>
<keyword evidence="3 5" id="KW-0720">Serine protease</keyword>
<evidence type="ECO:0000259" key="6">
    <source>
        <dbReference type="Pfam" id="PF00082"/>
    </source>
</evidence>
<dbReference type="GO" id="GO:0016485">
    <property type="term" value="P:protein processing"/>
    <property type="evidence" value="ECO:0007669"/>
    <property type="project" value="TreeGrafter"/>
</dbReference>
<gene>
    <name evidence="7" type="primary">prcA</name>
    <name evidence="9" type="ORF">DW782_05110</name>
    <name evidence="7" type="ORF">ERS852380_00221</name>
    <name evidence="8" type="ORF">GKD70_18410</name>
</gene>
<keyword evidence="2 5" id="KW-0378">Hydrolase</keyword>
<dbReference type="PRINTS" id="PR00723">
    <property type="entry name" value="SUBTILISIN"/>
</dbReference>
<keyword evidence="1 5" id="KW-0645">Protease</keyword>
<dbReference type="PANTHER" id="PTHR42884">
    <property type="entry name" value="PROPROTEIN CONVERTASE SUBTILISIN/KEXIN-RELATED"/>
    <property type="match status" value="1"/>
</dbReference>
<dbReference type="OrthoDB" id="1489355at2"/>
<proteinExistence type="inferred from homology"/>
<evidence type="ECO:0000256" key="3">
    <source>
        <dbReference type="ARBA" id="ARBA00022825"/>
    </source>
</evidence>
<dbReference type="EC" id="3.4.21.-" evidence="7"/>
<dbReference type="EMBL" id="QSJN01000002">
    <property type="protein sequence ID" value="RHD77330.1"/>
    <property type="molecule type" value="Genomic_DNA"/>
</dbReference>
<dbReference type="GO" id="GO:0004252">
    <property type="term" value="F:serine-type endopeptidase activity"/>
    <property type="evidence" value="ECO:0007669"/>
    <property type="project" value="UniProtKB-UniRule"/>
</dbReference>
<dbReference type="Pfam" id="PF00082">
    <property type="entry name" value="Peptidase_S8"/>
    <property type="match status" value="1"/>
</dbReference>
<dbReference type="CDD" id="cd07498">
    <property type="entry name" value="Peptidases_S8_15"/>
    <property type="match status" value="1"/>
</dbReference>
<sequence>MKTNNLIYLLVIVLLSSIHCDVNAQYYWSQNRKIALTPDSSHLVLNIEADLIRTPMLSSDYKGFNEISPNIIVKENKSNIFSENDFKAYESDPLVKRASPAYLVNGTDTLYVTNHILLKPKNGVSIDSILAGMNEIVEVVDQTKYGVYTLSVNQGFDVLTYANIIYENGLVDFCHPDFIMRITQFLNDPLYSEQYYLNNTGQLGGTWNIDINAPEAWSMTKGSSSIKVAVIDQGVAGHEDLGDRLLPGFTPGLANGNGAPVSNNPHGECCAGIIGASHNNLGIAGIAPLVKIVPVNIFYSQSSSNIAAAINYAWDDAEADVISNSWGGSVADAITSAINNARTNGRGGLGCVVVFAAGNSGSSVSFPATVNGVIAVGAVDKNGALCSYSARGSEINLVAPSGALDYTGDIRTLDLMGSAGLYPGNYLSTFGGTSASCPQVSGVAALLLSINPKLTEAEVRNILGHSARKIGSYSYSTVSGHPFGTWNANMGYGLLDAEAAVREVYPQISGDNLVPCTGNKTYTLNRNYKGNWTLGTSGLQIVSGGQNSNSITVRAISNPGGTMSGTIYANVVLPNGSSVSVAKTVSIGAPSITSVSGPDQVGAGGSASFTASPIFMEDEGNYQWMVSPNTASMSAYRYSNSVTFSAPGTYIVGCRSTSTCGTPGSYVIKTVSVTGYYYSVSTSSSTHMVNISKETQIQDQFSVMLETRPTYTLYNQSTGALVREGTFLREGDLLDFNTLPSGIYVLRLQIGNDTYETHKIVFK</sequence>
<dbReference type="EMBL" id="WKMO01000020">
    <property type="protein sequence ID" value="MSB75238.1"/>
    <property type="molecule type" value="Genomic_DNA"/>
</dbReference>
<reference evidence="7 10" key="1">
    <citation type="submission" date="2015-09" db="EMBL/GenBank/DDBJ databases">
        <authorList>
            <consortium name="Pathogen Informatics"/>
        </authorList>
    </citation>
    <scope>NUCLEOTIDE SEQUENCE [LARGE SCALE GENOMIC DNA]</scope>
    <source>
        <strain evidence="7 10">2789STDY5608822</strain>
    </source>
</reference>
<dbReference type="InterPro" id="IPR036852">
    <property type="entry name" value="Peptidase_S8/S53_dom_sf"/>
</dbReference>
<accession>A0A173WK49</accession>